<comment type="caution">
    <text evidence="12">The sequence shown here is derived from an EMBL/GenBank/DDBJ whole genome shotgun (WGS) entry which is preliminary data.</text>
</comment>
<feature type="chain" id="PRO_5044978538" evidence="10">
    <location>
        <begin position="25"/>
        <end position="490"/>
    </location>
</feature>
<keyword evidence="8 10" id="KW-0449">Lipoprotein</keyword>
<keyword evidence="4 10" id="KW-0812">Transmembrane</keyword>
<gene>
    <name evidence="12" type="ORF">GCM10011613_23340</name>
</gene>
<reference evidence="13" key="1">
    <citation type="journal article" date="2019" name="Int. J. Syst. Evol. Microbiol.">
        <title>The Global Catalogue of Microorganisms (GCM) 10K type strain sequencing project: providing services to taxonomists for standard genome sequencing and annotation.</title>
        <authorList>
            <consortium name="The Broad Institute Genomics Platform"/>
            <consortium name="The Broad Institute Genome Sequencing Center for Infectious Disease"/>
            <person name="Wu L."/>
            <person name="Ma J."/>
        </authorList>
    </citation>
    <scope>NUCLEOTIDE SEQUENCE [LARGE SCALE GENOMIC DNA]</scope>
    <source>
        <strain evidence="13">KCTC 32239</strain>
    </source>
</reference>
<evidence type="ECO:0000256" key="3">
    <source>
        <dbReference type="ARBA" id="ARBA00022452"/>
    </source>
</evidence>
<dbReference type="Gene3D" id="1.20.1600.10">
    <property type="entry name" value="Outer membrane efflux proteins (OEP)"/>
    <property type="match status" value="1"/>
</dbReference>
<proteinExistence type="inferred from homology"/>
<comment type="subcellular location">
    <subcellularLocation>
        <location evidence="10">Cell outer membrane</location>
        <topology evidence="10">Lipid-anchor</topology>
    </subcellularLocation>
    <subcellularLocation>
        <location evidence="1">Membrane</location>
    </subcellularLocation>
</comment>
<evidence type="ECO:0000256" key="2">
    <source>
        <dbReference type="ARBA" id="ARBA00007613"/>
    </source>
</evidence>
<dbReference type="NCBIfam" id="TIGR01845">
    <property type="entry name" value="outer_NodT"/>
    <property type="match status" value="1"/>
</dbReference>
<dbReference type="Gene3D" id="2.20.200.10">
    <property type="entry name" value="Outer membrane efflux proteins (OEP)"/>
    <property type="match status" value="1"/>
</dbReference>
<keyword evidence="5 10" id="KW-0732">Signal</keyword>
<evidence type="ECO:0000313" key="13">
    <source>
        <dbReference type="Proteomes" id="UP000619761"/>
    </source>
</evidence>
<dbReference type="EMBL" id="BMYZ01000002">
    <property type="protein sequence ID" value="GGY78082.1"/>
    <property type="molecule type" value="Genomic_DNA"/>
</dbReference>
<dbReference type="PANTHER" id="PTHR30203">
    <property type="entry name" value="OUTER MEMBRANE CATION EFFLUX PROTEIN"/>
    <property type="match status" value="1"/>
</dbReference>
<dbReference type="SUPFAM" id="SSF56954">
    <property type="entry name" value="Outer membrane efflux proteins (OEP)"/>
    <property type="match status" value="1"/>
</dbReference>
<dbReference type="Proteomes" id="UP000619761">
    <property type="component" value="Unassembled WGS sequence"/>
</dbReference>
<keyword evidence="13" id="KW-1185">Reference proteome</keyword>
<keyword evidence="11" id="KW-0175">Coiled coil</keyword>
<accession>A0ABQ3B3S9</accession>
<protein>
    <submittedName>
        <fullName evidence="12">Outer membrane protein</fullName>
    </submittedName>
</protein>
<comment type="function">
    <text evidence="9">Could be involved in resistance to puromycin, acriflavine and tetraphenylarsonium chloride.</text>
</comment>
<evidence type="ECO:0000256" key="9">
    <source>
        <dbReference type="ARBA" id="ARBA00037313"/>
    </source>
</evidence>
<evidence type="ECO:0000256" key="8">
    <source>
        <dbReference type="ARBA" id="ARBA00023288"/>
    </source>
</evidence>
<evidence type="ECO:0000256" key="1">
    <source>
        <dbReference type="ARBA" id="ARBA00004370"/>
    </source>
</evidence>
<dbReference type="PROSITE" id="PS51257">
    <property type="entry name" value="PROKAR_LIPOPROTEIN"/>
    <property type="match status" value="1"/>
</dbReference>
<dbReference type="Pfam" id="PF02321">
    <property type="entry name" value="OEP"/>
    <property type="match status" value="2"/>
</dbReference>
<keyword evidence="3 10" id="KW-1134">Transmembrane beta strand</keyword>
<evidence type="ECO:0000256" key="5">
    <source>
        <dbReference type="ARBA" id="ARBA00022729"/>
    </source>
</evidence>
<feature type="coiled-coil region" evidence="11">
    <location>
        <begin position="391"/>
        <end position="421"/>
    </location>
</feature>
<feature type="signal peptide" evidence="10">
    <location>
        <begin position="1"/>
        <end position="24"/>
    </location>
</feature>
<organism evidence="12 13">
    <name type="scientific">Cellvibrio zantedeschiae</name>
    <dbReference type="NCBI Taxonomy" id="1237077"/>
    <lineage>
        <taxon>Bacteria</taxon>
        <taxon>Pseudomonadati</taxon>
        <taxon>Pseudomonadota</taxon>
        <taxon>Gammaproteobacteria</taxon>
        <taxon>Cellvibrionales</taxon>
        <taxon>Cellvibrionaceae</taxon>
        <taxon>Cellvibrio</taxon>
    </lineage>
</organism>
<evidence type="ECO:0000313" key="12">
    <source>
        <dbReference type="EMBL" id="GGY78082.1"/>
    </source>
</evidence>
<name>A0ABQ3B3S9_9GAMM</name>
<evidence type="ECO:0000256" key="10">
    <source>
        <dbReference type="RuleBase" id="RU362097"/>
    </source>
</evidence>
<evidence type="ECO:0000256" key="6">
    <source>
        <dbReference type="ARBA" id="ARBA00023136"/>
    </source>
</evidence>
<comment type="similarity">
    <text evidence="2 10">Belongs to the outer membrane factor (OMF) (TC 1.B.17) family.</text>
</comment>
<dbReference type="PANTHER" id="PTHR30203:SF20">
    <property type="entry name" value="MULTIDRUG RESISTANCE OUTER MEMBRANE PROTEIN MDTP-RELATED"/>
    <property type="match status" value="1"/>
</dbReference>
<evidence type="ECO:0000256" key="4">
    <source>
        <dbReference type="ARBA" id="ARBA00022692"/>
    </source>
</evidence>
<sequence>MMFKLTRLSLALGLAAGMTLGLSACVSPPKEDTRITQIDSSKLGLSQNNSPRAAEGWWKVFGDAQLNQLIDDALVNSPSLGEALIRVRGAQAQAIAAGAKLRPGFAIDADETYQRLSENYIYPPKELGLGLSGGDKAWLGQTTLGMSWDLDFWGEQENLLKQARNKVVAAELDSATARLMLSGAMAQSYVDLFRSYALADIAQQNERQRETMLKITKSRVNAGLDTQLELKVAEAALPQARTARLQAEIQRDIAIHNLAALSGHGADAYDKIGRPQIAPDATLPLPNELTLDLLSRRPDILAAKARVEAATAGRAAAKAAFYPDINLKAFVGVQAVGLDKLSDSGSAIYGAGPALHLPVFDSQRLKAGYIGATAELDEAVASYNETLLKAVRDVADQLSRLESLKRQLAEANQTSMATEAAYKLAQSRYQAGLSSQLVVLNAETQVLNSRRDLVSLNTQLLITRVTLLLTFGGSFDPTSYPALAQGVTHE</sequence>
<keyword evidence="6 10" id="KW-0472">Membrane</keyword>
<evidence type="ECO:0000256" key="7">
    <source>
        <dbReference type="ARBA" id="ARBA00023139"/>
    </source>
</evidence>
<keyword evidence="7 10" id="KW-0564">Palmitate</keyword>
<dbReference type="InterPro" id="IPR003423">
    <property type="entry name" value="OMP_efflux"/>
</dbReference>
<evidence type="ECO:0000256" key="11">
    <source>
        <dbReference type="SAM" id="Coils"/>
    </source>
</evidence>
<dbReference type="InterPro" id="IPR010131">
    <property type="entry name" value="MdtP/NodT-like"/>
</dbReference>
<dbReference type="RefSeq" id="WP_189418809.1">
    <property type="nucleotide sequence ID" value="NZ_BMYZ01000002.1"/>
</dbReference>